<dbReference type="InterPro" id="IPR023214">
    <property type="entry name" value="HAD_sf"/>
</dbReference>
<name>A0AAN4Z2W0_9BILA</name>
<dbReference type="Gene3D" id="3.40.50.1000">
    <property type="entry name" value="HAD superfamily/HAD-like"/>
    <property type="match status" value="1"/>
</dbReference>
<dbReference type="EMBL" id="BTRK01000001">
    <property type="protein sequence ID" value="GMR32294.1"/>
    <property type="molecule type" value="Genomic_DNA"/>
</dbReference>
<gene>
    <name evidence="3" type="ORF">PMAYCL1PPCAC_02489</name>
</gene>
<evidence type="ECO:0000313" key="4">
    <source>
        <dbReference type="Proteomes" id="UP001328107"/>
    </source>
</evidence>
<dbReference type="Pfam" id="PF21141">
    <property type="entry name" value="T6PP_C"/>
    <property type="match status" value="1"/>
</dbReference>
<keyword evidence="4" id="KW-1185">Reference proteome</keyword>
<dbReference type="AlphaFoldDB" id="A0AAN4Z2W0"/>
<comment type="caution">
    <text evidence="3">The sequence shown here is derived from an EMBL/GenBank/DDBJ whole genome shotgun (WGS) entry which is preliminary data.</text>
</comment>
<dbReference type="InterPro" id="IPR041064">
    <property type="entry name" value="T6PP_helical"/>
</dbReference>
<dbReference type="InterPro" id="IPR049063">
    <property type="entry name" value="T6PP_C"/>
</dbReference>
<evidence type="ECO:0000259" key="2">
    <source>
        <dbReference type="Pfam" id="PF21141"/>
    </source>
</evidence>
<proteinExistence type="predicted"/>
<feature type="domain" description="Trehalose-6-phosphate phosphatase C-terminal" evidence="2">
    <location>
        <begin position="203"/>
        <end position="470"/>
    </location>
</feature>
<dbReference type="Gene3D" id="1.20.58.1800">
    <property type="match status" value="1"/>
</dbReference>
<dbReference type="Proteomes" id="UP001328107">
    <property type="component" value="Unassembled WGS sequence"/>
</dbReference>
<feature type="domain" description="Trehalose-6-phosphate phosphatase helical bundle" evidence="1">
    <location>
        <begin position="59"/>
        <end position="148"/>
    </location>
</feature>
<evidence type="ECO:0000313" key="3">
    <source>
        <dbReference type="EMBL" id="GMR32294.1"/>
    </source>
</evidence>
<reference evidence="4" key="1">
    <citation type="submission" date="2022-10" db="EMBL/GenBank/DDBJ databases">
        <title>Genome assembly of Pristionchus species.</title>
        <authorList>
            <person name="Yoshida K."/>
            <person name="Sommer R.J."/>
        </authorList>
    </citation>
    <scope>NUCLEOTIDE SEQUENCE [LARGE SCALE GENOMIC DNA]</scope>
    <source>
        <strain evidence="4">RS5460</strain>
    </source>
</reference>
<evidence type="ECO:0000259" key="1">
    <source>
        <dbReference type="Pfam" id="PF18572"/>
    </source>
</evidence>
<feature type="non-terminal residue" evidence="3">
    <location>
        <position position="1"/>
    </location>
</feature>
<dbReference type="Gene3D" id="3.30.70.3080">
    <property type="match status" value="1"/>
</dbReference>
<sequence>LNDSTREGCALIEIRLWRAWGCFLLQIVTNCLVNGRMTAENEALCRGEHSHKAPMEKETVEEFKAELYQMQEARRKLVQEVRTRGIPEEKDVCILRNTLAILEDSRTDADSVRLITSASQSFSINIRDEIIGLKKDMIFLDHLRCDDSVEPRPIESVLAAVQLPQILAPYHPVSEARFYEEVEKVITFLNHFIDKSLPIQPVFITDWDGTMKNYCSQYATNLQPVYSAIGMSEFAFRYTRLSAVLTAGPLRGPGILDLTSLPIKNGPIIFSGSWGREWMLDGRRVVYDDEISDEGQDALNRLSDEMGGLLEADEYSQFRLVGSGVQKKVDRLTLGVQTVCNQVDRDLSVRYQDAVRERMHRVDPNQQILVFETATELEVEVCLHSGTGTVWNKANGIERLLGATKKDLKEGRVLIAGDTASDLPMVEYAMQHNPQGTFALFVGQNPSLEERVRTLVGDDDRVCYITCPDVFHAGLATFLSSQNQLD</sequence>
<dbReference type="Pfam" id="PF18572">
    <property type="entry name" value="T6PP_N"/>
    <property type="match status" value="1"/>
</dbReference>
<accession>A0AAN4Z2W0</accession>
<organism evidence="3 4">
    <name type="scientific">Pristionchus mayeri</name>
    <dbReference type="NCBI Taxonomy" id="1317129"/>
    <lineage>
        <taxon>Eukaryota</taxon>
        <taxon>Metazoa</taxon>
        <taxon>Ecdysozoa</taxon>
        <taxon>Nematoda</taxon>
        <taxon>Chromadorea</taxon>
        <taxon>Rhabditida</taxon>
        <taxon>Rhabditina</taxon>
        <taxon>Diplogasteromorpha</taxon>
        <taxon>Diplogasteroidea</taxon>
        <taxon>Neodiplogasteridae</taxon>
        <taxon>Pristionchus</taxon>
    </lineage>
</organism>
<protein>
    <submittedName>
        <fullName evidence="3">Uncharacterized protein</fullName>
    </submittedName>
</protein>